<proteinExistence type="predicted"/>
<evidence type="ECO:0000313" key="2">
    <source>
        <dbReference type="EMBL" id="KAK5093191.1"/>
    </source>
</evidence>
<sequence length="200" mass="22450">MFLPVWYMMTLVEFFGPFATTRNQSEWVKPYMATDVAAMLWSRITALNSAQNLINTNPRPLHLPQRQDDQGKAVSFEEIGLIYPVEDSVVYIRPTLRKSPWLYGVLAVQPLLTVVMLGVTFLFYSTPIDKGFGLPAILSGIESGSLDSLKGAALSGKLTKDVKLIICPSPEGHQGTIDYRIEHASSTHRNERLSRNIIYY</sequence>
<dbReference type="Proteomes" id="UP001345013">
    <property type="component" value="Unassembled WGS sequence"/>
</dbReference>
<organism evidence="2 3">
    <name type="scientific">Lithohypha guttulata</name>
    <dbReference type="NCBI Taxonomy" id="1690604"/>
    <lineage>
        <taxon>Eukaryota</taxon>
        <taxon>Fungi</taxon>
        <taxon>Dikarya</taxon>
        <taxon>Ascomycota</taxon>
        <taxon>Pezizomycotina</taxon>
        <taxon>Eurotiomycetes</taxon>
        <taxon>Chaetothyriomycetidae</taxon>
        <taxon>Chaetothyriales</taxon>
        <taxon>Trichomeriaceae</taxon>
        <taxon>Lithohypha</taxon>
    </lineage>
</organism>
<keyword evidence="3" id="KW-1185">Reference proteome</keyword>
<evidence type="ECO:0000313" key="3">
    <source>
        <dbReference type="Proteomes" id="UP001345013"/>
    </source>
</evidence>
<evidence type="ECO:0000256" key="1">
    <source>
        <dbReference type="SAM" id="Phobius"/>
    </source>
</evidence>
<keyword evidence="1" id="KW-0812">Transmembrane</keyword>
<name>A0ABR0KBR7_9EURO</name>
<reference evidence="2 3" key="1">
    <citation type="submission" date="2023-08" db="EMBL/GenBank/DDBJ databases">
        <title>Black Yeasts Isolated from many extreme environments.</title>
        <authorList>
            <person name="Coleine C."/>
            <person name="Stajich J.E."/>
            <person name="Selbmann L."/>
        </authorList>
    </citation>
    <scope>NUCLEOTIDE SEQUENCE [LARGE SCALE GENOMIC DNA]</scope>
    <source>
        <strain evidence="2 3">CCFEE 5885</strain>
    </source>
</reference>
<accession>A0ABR0KBR7</accession>
<feature type="transmembrane region" description="Helical" evidence="1">
    <location>
        <begin position="101"/>
        <end position="124"/>
    </location>
</feature>
<keyword evidence="1" id="KW-0472">Membrane</keyword>
<dbReference type="EMBL" id="JAVRRG010000046">
    <property type="protein sequence ID" value="KAK5093191.1"/>
    <property type="molecule type" value="Genomic_DNA"/>
</dbReference>
<protein>
    <submittedName>
        <fullName evidence="2">Uncharacterized protein</fullName>
    </submittedName>
</protein>
<comment type="caution">
    <text evidence="2">The sequence shown here is derived from an EMBL/GenBank/DDBJ whole genome shotgun (WGS) entry which is preliminary data.</text>
</comment>
<gene>
    <name evidence="2" type="ORF">LTR24_004451</name>
</gene>
<keyword evidence="1" id="KW-1133">Transmembrane helix</keyword>